<gene>
    <name evidence="1" type="ORF">O3V59_12950</name>
</gene>
<dbReference type="Proteomes" id="UP001151071">
    <property type="component" value="Unassembled WGS sequence"/>
</dbReference>
<dbReference type="PROSITE" id="PS51257">
    <property type="entry name" value="PROKAR_LIPOPROTEIN"/>
    <property type="match status" value="1"/>
</dbReference>
<dbReference type="RefSeq" id="WP_271140295.1">
    <property type="nucleotide sequence ID" value="NZ_JAPYYP010000015.1"/>
</dbReference>
<proteinExistence type="predicted"/>
<keyword evidence="2" id="KW-1185">Reference proteome</keyword>
<accession>A0A9X3TRQ6</accession>
<comment type="caution">
    <text evidence="1">The sequence shown here is derived from an EMBL/GenBank/DDBJ whole genome shotgun (WGS) entry which is preliminary data.</text>
</comment>
<reference evidence="1" key="1">
    <citation type="submission" date="2022-12" db="EMBL/GenBank/DDBJ databases">
        <title>Draft genome sequence of the thermophilic strain Brevibacillus thermoruber HT42, isolated from Los Humeros, Puebla, Mexico, with biotechnological potential.</title>
        <authorList>
            <person name="Lara Sanchez J."/>
            <person name="Solis Palacios R."/>
            <person name="Bustos Baena A.S."/>
            <person name="Ruz Baez A.E."/>
            <person name="Espinosa Luna G."/>
            <person name="Oliart Ros R.M."/>
        </authorList>
    </citation>
    <scope>NUCLEOTIDE SEQUENCE</scope>
    <source>
        <strain evidence="1">HT42</strain>
    </source>
</reference>
<dbReference type="AlphaFoldDB" id="A0A9X3TRQ6"/>
<evidence type="ECO:0000313" key="1">
    <source>
        <dbReference type="EMBL" id="MDA5109273.1"/>
    </source>
</evidence>
<organism evidence="1 2">
    <name type="scientific">Brevibacillus thermoruber</name>
    <dbReference type="NCBI Taxonomy" id="33942"/>
    <lineage>
        <taxon>Bacteria</taxon>
        <taxon>Bacillati</taxon>
        <taxon>Bacillota</taxon>
        <taxon>Bacilli</taxon>
        <taxon>Bacillales</taxon>
        <taxon>Paenibacillaceae</taxon>
        <taxon>Brevibacillus</taxon>
    </lineage>
</organism>
<protein>
    <submittedName>
        <fullName evidence="1">VCBS repeat-containing protein</fullName>
    </submittedName>
</protein>
<sequence length="453" mass="49649">MKKTWLLPAALAVFTSGCGLYDTPNELMRAPLADANQQSINQAVMQFLPPGSQLTVPLHPEEASAVSLQDLTGDGTPEVVAFYKTEKTDYEIGVLVLSQKGGKWKKTASFTGIGSELDYVQFVDVTGDSVPEMLIGWGGGEGLNKELSVYSWQQEQMRELLKQPYAVMAVGDLTGDNQVELALVSHDHNALTSKAEVYGLKDGQLGKLTELPLEGAVNGYEQATIGRATPTQSAIFVEAGMGAHSGMTEFLVWQNGKLVRPLAKANGDIDLTFKPYVLPSEDINDDGIVEIGIHTQPPGTDELPMAEIPWIASYYQWDGAAGLRHVEDHYQAYDMGTDFRIPAKWNDKYTIEEDRDPASPSVRLLYYGQGGKEKATLLTLQAVPQKDWTKVEASLKEKQTPYIVLTEQGKQVVVAIQPQEANGLSGGALREYNAMLLTADEIRQLFRPLKMPV</sequence>
<evidence type="ECO:0000313" key="2">
    <source>
        <dbReference type="Proteomes" id="UP001151071"/>
    </source>
</evidence>
<dbReference type="SUPFAM" id="SSF69318">
    <property type="entry name" value="Integrin alpha N-terminal domain"/>
    <property type="match status" value="1"/>
</dbReference>
<dbReference type="InterPro" id="IPR028994">
    <property type="entry name" value="Integrin_alpha_N"/>
</dbReference>
<name>A0A9X3TRQ6_9BACL</name>
<dbReference type="EMBL" id="JAPYYP010000015">
    <property type="protein sequence ID" value="MDA5109273.1"/>
    <property type="molecule type" value="Genomic_DNA"/>
</dbReference>